<organism evidence="1 2">
    <name type="scientific">Haematococcus lacustris</name>
    <name type="common">Green alga</name>
    <name type="synonym">Haematococcus pluvialis</name>
    <dbReference type="NCBI Taxonomy" id="44745"/>
    <lineage>
        <taxon>Eukaryota</taxon>
        <taxon>Viridiplantae</taxon>
        <taxon>Chlorophyta</taxon>
        <taxon>core chlorophytes</taxon>
        <taxon>Chlorophyceae</taxon>
        <taxon>CS clade</taxon>
        <taxon>Chlamydomonadales</taxon>
        <taxon>Haematococcaceae</taxon>
        <taxon>Haematococcus</taxon>
    </lineage>
</organism>
<dbReference type="AlphaFoldDB" id="A0A699ZBU8"/>
<evidence type="ECO:0000313" key="1">
    <source>
        <dbReference type="EMBL" id="GFH19205.1"/>
    </source>
</evidence>
<name>A0A699ZBU8_HAELA</name>
<dbReference type="EMBL" id="BLLF01001423">
    <property type="protein sequence ID" value="GFH19205.1"/>
    <property type="molecule type" value="Genomic_DNA"/>
</dbReference>
<protein>
    <submittedName>
        <fullName evidence="1">Uncharacterized protein</fullName>
    </submittedName>
</protein>
<keyword evidence="2" id="KW-1185">Reference proteome</keyword>
<comment type="caution">
    <text evidence="1">The sequence shown here is derived from an EMBL/GenBank/DDBJ whole genome shotgun (WGS) entry which is preliminary data.</text>
</comment>
<gene>
    <name evidence="1" type="ORF">HaLaN_16114</name>
</gene>
<sequence>MSLEQWALCFKVPAVTVSGHQQLDTLLAATQITSLQLDTIEGLGTSYADAPCSWQRLELTGGIDWKPAAASTE</sequence>
<dbReference type="Proteomes" id="UP000485058">
    <property type="component" value="Unassembled WGS sequence"/>
</dbReference>
<reference evidence="1 2" key="1">
    <citation type="submission" date="2020-02" db="EMBL/GenBank/DDBJ databases">
        <title>Draft genome sequence of Haematococcus lacustris strain NIES-144.</title>
        <authorList>
            <person name="Morimoto D."/>
            <person name="Nakagawa S."/>
            <person name="Yoshida T."/>
            <person name="Sawayama S."/>
        </authorList>
    </citation>
    <scope>NUCLEOTIDE SEQUENCE [LARGE SCALE GENOMIC DNA]</scope>
    <source>
        <strain evidence="1 2">NIES-144</strain>
    </source>
</reference>
<proteinExistence type="predicted"/>
<accession>A0A699ZBU8</accession>
<evidence type="ECO:0000313" key="2">
    <source>
        <dbReference type="Proteomes" id="UP000485058"/>
    </source>
</evidence>